<dbReference type="PANTHER" id="PTHR43280">
    <property type="entry name" value="ARAC-FAMILY TRANSCRIPTIONAL REGULATOR"/>
    <property type="match status" value="1"/>
</dbReference>
<evidence type="ECO:0000313" key="6">
    <source>
        <dbReference type="Proteomes" id="UP000243688"/>
    </source>
</evidence>
<dbReference type="EMBL" id="MOXJ01000014">
    <property type="protein sequence ID" value="PDO10483.1"/>
    <property type="molecule type" value="Genomic_DNA"/>
</dbReference>
<organism evidence="5 6">
    <name type="scientific">Candidatus Reconcilbacillus cellulovorans</name>
    <dbReference type="NCBI Taxonomy" id="1906605"/>
    <lineage>
        <taxon>Bacteria</taxon>
        <taxon>Bacillati</taxon>
        <taxon>Bacillota</taxon>
        <taxon>Bacilli</taxon>
        <taxon>Bacillales</taxon>
        <taxon>Paenibacillaceae</taxon>
        <taxon>Candidatus Reconcilbacillus</taxon>
    </lineage>
</organism>
<dbReference type="AlphaFoldDB" id="A0A2A6E0G3"/>
<dbReference type="Pfam" id="PF02311">
    <property type="entry name" value="AraC_binding"/>
    <property type="match status" value="1"/>
</dbReference>
<dbReference type="SUPFAM" id="SSF46689">
    <property type="entry name" value="Homeodomain-like"/>
    <property type="match status" value="2"/>
</dbReference>
<evidence type="ECO:0000256" key="2">
    <source>
        <dbReference type="ARBA" id="ARBA00023125"/>
    </source>
</evidence>
<dbReference type="PROSITE" id="PS01124">
    <property type="entry name" value="HTH_ARAC_FAMILY_2"/>
    <property type="match status" value="1"/>
</dbReference>
<sequence>MEPIWVETVRRSAPFTMEQEHGHAAYEVYYLAEGRRRYFIRDQTYRIEAGTLVFIDRFELHRTLDDGVAEHERILIQFTEQWLDRLTPEERRWVYLPFDGGGSLLRLSMRERGYAEDLLRRMAKEWRERAEGYELCLRALFVQLFVYIGRLLRGRREQEDAGEQPAHPRIAEVARYVAERCAAQAAGKFDDAEDGGAVRLAAVARRFGLSPYYLSRAFRRETGFTFTEYVSAVRLKEAQRLLRETDARVVDVAAAVGYRNLSHFGRAFRRFAGCSPLQYRKSYR</sequence>
<keyword evidence="3" id="KW-0804">Transcription</keyword>
<dbReference type="SMART" id="SM00342">
    <property type="entry name" value="HTH_ARAC"/>
    <property type="match status" value="1"/>
</dbReference>
<dbReference type="Pfam" id="PF12833">
    <property type="entry name" value="HTH_18"/>
    <property type="match status" value="1"/>
</dbReference>
<comment type="caution">
    <text evidence="5">The sequence shown here is derived from an EMBL/GenBank/DDBJ whole genome shotgun (WGS) entry which is preliminary data.</text>
</comment>
<evidence type="ECO:0000256" key="3">
    <source>
        <dbReference type="ARBA" id="ARBA00023163"/>
    </source>
</evidence>
<dbReference type="Proteomes" id="UP000243688">
    <property type="component" value="Unassembled WGS sequence"/>
</dbReference>
<keyword evidence="2" id="KW-0238">DNA-binding</keyword>
<evidence type="ECO:0000259" key="4">
    <source>
        <dbReference type="PROSITE" id="PS01124"/>
    </source>
</evidence>
<dbReference type="InterPro" id="IPR037923">
    <property type="entry name" value="HTH-like"/>
</dbReference>
<dbReference type="SUPFAM" id="SSF51215">
    <property type="entry name" value="Regulatory protein AraC"/>
    <property type="match status" value="1"/>
</dbReference>
<dbReference type="Gene3D" id="2.60.120.10">
    <property type="entry name" value="Jelly Rolls"/>
    <property type="match status" value="1"/>
</dbReference>
<dbReference type="InterPro" id="IPR009057">
    <property type="entry name" value="Homeodomain-like_sf"/>
</dbReference>
<gene>
    <name evidence="5" type="ORF">BLM47_07080</name>
</gene>
<feature type="domain" description="HTH araC/xylS-type" evidence="4">
    <location>
        <begin position="171"/>
        <end position="282"/>
    </location>
</feature>
<evidence type="ECO:0000313" key="5">
    <source>
        <dbReference type="EMBL" id="PDO10483.1"/>
    </source>
</evidence>
<keyword evidence="1" id="KW-0805">Transcription regulation</keyword>
<accession>A0A2A6E0G3</accession>
<name>A0A2A6E0G3_9BACL</name>
<dbReference type="InterPro" id="IPR018060">
    <property type="entry name" value="HTH_AraC"/>
</dbReference>
<reference evidence="5 6" key="1">
    <citation type="submission" date="2016-12" db="EMBL/GenBank/DDBJ databases">
        <title>Candidatus Reconcilibacillus cellulovorans genome.</title>
        <authorList>
            <person name="Kolinko S."/>
            <person name="Wu Y.-W."/>
            <person name="Tachea F."/>
            <person name="Denzel E."/>
            <person name="Hiras J."/>
            <person name="Baecker N."/>
            <person name="Chan L.J."/>
            <person name="Eichorst S.A."/>
            <person name="Frey D."/>
            <person name="Adams P.D."/>
            <person name="Pray T."/>
            <person name="Tanjore D."/>
            <person name="Petzold C.J."/>
            <person name="Gladden J.M."/>
            <person name="Simmons B.A."/>
            <person name="Singer S.W."/>
        </authorList>
    </citation>
    <scope>NUCLEOTIDE SEQUENCE [LARGE SCALE GENOMIC DNA]</scope>
    <source>
        <strain evidence="5">JTherm</strain>
    </source>
</reference>
<evidence type="ECO:0000256" key="1">
    <source>
        <dbReference type="ARBA" id="ARBA00023015"/>
    </source>
</evidence>
<dbReference type="InterPro" id="IPR003313">
    <property type="entry name" value="AraC-bd"/>
</dbReference>
<dbReference type="PROSITE" id="PS00041">
    <property type="entry name" value="HTH_ARAC_FAMILY_1"/>
    <property type="match status" value="1"/>
</dbReference>
<dbReference type="InterPro" id="IPR014710">
    <property type="entry name" value="RmlC-like_jellyroll"/>
</dbReference>
<dbReference type="PRINTS" id="PR00032">
    <property type="entry name" value="HTHARAC"/>
</dbReference>
<protein>
    <recommendedName>
        <fullName evidence="4">HTH araC/xylS-type domain-containing protein</fullName>
    </recommendedName>
</protein>
<dbReference type="GO" id="GO:0003700">
    <property type="term" value="F:DNA-binding transcription factor activity"/>
    <property type="evidence" value="ECO:0007669"/>
    <property type="project" value="InterPro"/>
</dbReference>
<dbReference type="PANTHER" id="PTHR43280:SF28">
    <property type="entry name" value="HTH-TYPE TRANSCRIPTIONAL ACTIVATOR RHAS"/>
    <property type="match status" value="1"/>
</dbReference>
<dbReference type="GO" id="GO:0043565">
    <property type="term" value="F:sequence-specific DNA binding"/>
    <property type="evidence" value="ECO:0007669"/>
    <property type="project" value="InterPro"/>
</dbReference>
<dbReference type="InterPro" id="IPR018062">
    <property type="entry name" value="HTH_AraC-typ_CS"/>
</dbReference>
<dbReference type="Gene3D" id="1.10.10.60">
    <property type="entry name" value="Homeodomain-like"/>
    <property type="match status" value="2"/>
</dbReference>
<dbReference type="InterPro" id="IPR020449">
    <property type="entry name" value="Tscrpt_reg_AraC-type_HTH"/>
</dbReference>
<proteinExistence type="predicted"/>